<accession>A0ABT2STR7</accession>
<gene>
    <name evidence="1" type="ORF">OCV55_04535</name>
</gene>
<name>A0ABT2STR7_9FIRM</name>
<comment type="caution">
    <text evidence="1">The sequence shown here is derived from an EMBL/GenBank/DDBJ whole genome shotgun (WGS) entry which is preliminary data.</text>
</comment>
<dbReference type="RefSeq" id="WP_175301565.1">
    <property type="nucleotide sequence ID" value="NZ_JAOQJR010000003.1"/>
</dbReference>
<organism evidence="1 2">
    <name type="scientific">[Clostridium] ammoniilyticum</name>
    <dbReference type="NCBI Taxonomy" id="2981784"/>
    <lineage>
        <taxon>Bacteria</taxon>
        <taxon>Bacillati</taxon>
        <taxon>Bacillota</taxon>
        <taxon>Erysipelotrichia</taxon>
        <taxon>Erysipelotrichales</taxon>
        <taxon>Coprobacillaceae</taxon>
        <taxon>Faecalibacillus</taxon>
    </lineage>
</organism>
<evidence type="ECO:0000313" key="2">
    <source>
        <dbReference type="Proteomes" id="UP001208364"/>
    </source>
</evidence>
<evidence type="ECO:0000313" key="1">
    <source>
        <dbReference type="EMBL" id="MCU6737945.1"/>
    </source>
</evidence>
<dbReference type="Proteomes" id="UP001208364">
    <property type="component" value="Unassembled WGS sequence"/>
</dbReference>
<proteinExistence type="predicted"/>
<dbReference type="EMBL" id="JAOQJR010000003">
    <property type="protein sequence ID" value="MCU6737945.1"/>
    <property type="molecule type" value="Genomic_DNA"/>
</dbReference>
<keyword evidence="2" id="KW-1185">Reference proteome</keyword>
<sequence length="51" mass="5647">MKYVLIGNGINIQFGGTAYSNYFILERIKSKAKIGGYAKLFDNSITGEDIL</sequence>
<reference evidence="1 2" key="1">
    <citation type="journal article" date="2021" name="ISME Commun">
        <title>Automated analysis of genomic sequences facilitates high-throughput and comprehensive description of bacteria.</title>
        <authorList>
            <person name="Hitch T.C.A."/>
        </authorList>
    </citation>
    <scope>NUCLEOTIDE SEQUENCE [LARGE SCALE GENOMIC DNA]</scope>
    <source>
        <strain evidence="1 2">H4_15</strain>
    </source>
</reference>
<protein>
    <submittedName>
        <fullName evidence="1">Uncharacterized protein</fullName>
    </submittedName>
</protein>